<dbReference type="PANTHER" id="PTHR38098:SF1">
    <property type="entry name" value="LPS-ASSEMBLY LIPOPROTEIN LPTE"/>
    <property type="match status" value="1"/>
</dbReference>
<dbReference type="GO" id="GO:0001530">
    <property type="term" value="F:lipopolysaccharide binding"/>
    <property type="evidence" value="ECO:0007669"/>
    <property type="project" value="TreeGrafter"/>
</dbReference>
<evidence type="ECO:0000256" key="6">
    <source>
        <dbReference type="HAMAP-Rule" id="MF_01186"/>
    </source>
</evidence>
<dbReference type="InterPro" id="IPR007485">
    <property type="entry name" value="LPS_assembly_LptE"/>
</dbReference>
<name>A0A9Q6Z069_HISSO</name>
<evidence type="ECO:0000256" key="2">
    <source>
        <dbReference type="ARBA" id="ARBA00023136"/>
    </source>
</evidence>
<dbReference type="GO" id="GO:0009279">
    <property type="term" value="C:cell outer membrane"/>
    <property type="evidence" value="ECO:0007669"/>
    <property type="project" value="UniProtKB-SubCell"/>
</dbReference>
<sequence length="167" mass="18847">MFKKIKIALLGVGILLISACGFHFQNGELIPYELRTLVLESNDPHSKMSIALRRQLQANNVSIVDNQNNVTVLRLNSTKNTEQVASVFKRGYEAEKILTLEVWATVSLPNKQSYPIFANVNRTFFDNSRAALAKSAEKEIIWNDMREQAARQLIGKMIALQTQLQGK</sequence>
<keyword evidence="4 6" id="KW-0998">Cell outer membrane</keyword>
<comment type="subcellular location">
    <subcellularLocation>
        <location evidence="6">Cell outer membrane</location>
        <topology evidence="6">Lipid-anchor</topology>
    </subcellularLocation>
</comment>
<evidence type="ECO:0000313" key="8">
    <source>
        <dbReference type="Proteomes" id="UP000595373"/>
    </source>
</evidence>
<comment type="function">
    <text evidence="6">Together with LptD, is involved in the assembly of lipopolysaccharide (LPS) at the surface of the outer membrane. Required for the proper assembly of LptD. Binds LPS and may serve as the LPS recognition site at the outer membrane.</text>
</comment>
<reference evidence="7 8" key="1">
    <citation type="submission" date="2020-12" db="EMBL/GenBank/DDBJ databases">
        <title>ASc-MMNZ-VFA-070.</title>
        <authorList>
            <person name="Schryvers A."/>
            <person name="Mostafa Nazari M."/>
            <person name="Farshchi Andisi V."/>
            <person name="Timsit E."/>
            <person name="Walter Morck D."/>
        </authorList>
    </citation>
    <scope>NUCLEOTIDE SEQUENCE [LARGE SCALE GENOMIC DNA]</scope>
    <source>
        <strain evidence="7 8">ASc-MMNZ-VFA-070</strain>
    </source>
</reference>
<comment type="similarity">
    <text evidence="6">Belongs to the LptE lipoprotein family.</text>
</comment>
<protein>
    <recommendedName>
        <fullName evidence="6">LPS-assembly lipoprotein LptE</fullName>
    </recommendedName>
</protein>
<dbReference type="OrthoDB" id="5801564at2"/>
<dbReference type="AlphaFoldDB" id="A0A9Q6Z069"/>
<organism evidence="7 8">
    <name type="scientific">Histophilus somni</name>
    <name type="common">Haemophilus somnus</name>
    <dbReference type="NCBI Taxonomy" id="731"/>
    <lineage>
        <taxon>Bacteria</taxon>
        <taxon>Pseudomonadati</taxon>
        <taxon>Pseudomonadota</taxon>
        <taxon>Gammaproteobacteria</taxon>
        <taxon>Pasteurellales</taxon>
        <taxon>Pasteurellaceae</taxon>
        <taxon>Histophilus</taxon>
    </lineage>
</organism>
<comment type="subunit">
    <text evidence="6">Component of the lipopolysaccharide transport and assembly complex. Interacts with LptD.</text>
</comment>
<dbReference type="RefSeq" id="WP_075294432.1">
    <property type="nucleotide sequence ID" value="NZ_CP018802.1"/>
</dbReference>
<dbReference type="EMBL" id="CP066558">
    <property type="protein sequence ID" value="QQF82184.1"/>
    <property type="molecule type" value="Genomic_DNA"/>
</dbReference>
<keyword evidence="1 6" id="KW-0732">Signal</keyword>
<dbReference type="PROSITE" id="PS51257">
    <property type="entry name" value="PROKAR_LIPOPROTEIN"/>
    <property type="match status" value="1"/>
</dbReference>
<keyword evidence="8" id="KW-1185">Reference proteome</keyword>
<keyword evidence="5 6" id="KW-0449">Lipoprotein</keyword>
<accession>A0A9Q6Z069</accession>
<keyword evidence="3 6" id="KW-0564">Palmitate</keyword>
<dbReference type="PANTHER" id="PTHR38098">
    <property type="entry name" value="LPS-ASSEMBLY LIPOPROTEIN LPTE"/>
    <property type="match status" value="1"/>
</dbReference>
<proteinExistence type="inferred from homology"/>
<dbReference type="GO" id="GO:0043165">
    <property type="term" value="P:Gram-negative-bacterium-type cell outer membrane assembly"/>
    <property type="evidence" value="ECO:0007669"/>
    <property type="project" value="UniProtKB-UniRule"/>
</dbReference>
<dbReference type="Proteomes" id="UP000595373">
    <property type="component" value="Chromosome"/>
</dbReference>
<evidence type="ECO:0000256" key="5">
    <source>
        <dbReference type="ARBA" id="ARBA00023288"/>
    </source>
</evidence>
<dbReference type="Pfam" id="PF04390">
    <property type="entry name" value="LptE"/>
    <property type="match status" value="1"/>
</dbReference>
<evidence type="ECO:0000256" key="1">
    <source>
        <dbReference type="ARBA" id="ARBA00022729"/>
    </source>
</evidence>
<evidence type="ECO:0000256" key="4">
    <source>
        <dbReference type="ARBA" id="ARBA00023237"/>
    </source>
</evidence>
<dbReference type="Gene3D" id="3.30.160.150">
    <property type="entry name" value="Lipoprotein like domain"/>
    <property type="match status" value="1"/>
</dbReference>
<gene>
    <name evidence="6" type="primary">lptE</name>
    <name evidence="7" type="ORF">JFL49_09065</name>
</gene>
<dbReference type="GO" id="GO:1990351">
    <property type="term" value="C:transporter complex"/>
    <property type="evidence" value="ECO:0007669"/>
    <property type="project" value="TreeGrafter"/>
</dbReference>
<dbReference type="GO" id="GO:0015920">
    <property type="term" value="P:lipopolysaccharide transport"/>
    <property type="evidence" value="ECO:0007669"/>
    <property type="project" value="TreeGrafter"/>
</dbReference>
<evidence type="ECO:0000256" key="3">
    <source>
        <dbReference type="ARBA" id="ARBA00023139"/>
    </source>
</evidence>
<dbReference type="HAMAP" id="MF_01186">
    <property type="entry name" value="LPS_assembly_LptE"/>
    <property type="match status" value="1"/>
</dbReference>
<keyword evidence="2 6" id="KW-0472">Membrane</keyword>
<evidence type="ECO:0000313" key="7">
    <source>
        <dbReference type="EMBL" id="QQF82184.1"/>
    </source>
</evidence>